<dbReference type="InterPro" id="IPR036291">
    <property type="entry name" value="NAD(P)-bd_dom_sf"/>
</dbReference>
<dbReference type="SUPFAM" id="SSF51735">
    <property type="entry name" value="NAD(P)-binding Rossmann-fold domains"/>
    <property type="match status" value="1"/>
</dbReference>
<sequence length="290" mass="31532">MNKNLTFAVVGGDMRQIFLAKQLCLDGHDVFSFGIDRFSFKEDIKPISIADFSKADIIILPMPVQREKGVLNAPLCNTSYKLDLIINSIPSKKIVFAGGVTEDIKNQAKRNEILLYDYLGREELAVLNAIPTCEGALELAMRELLITLHGAKVLVIGNGRIGRILSDDLSALHAKVTVSARSPKDFAWITSRGLSYLNTNDLIGKLSDFDLIINTVPALVLGVGELRGINENCLIIDLASNAGGVDFDYAEKIGIRAIHALSLPGKVAPISAATAIKNTIYTILQEEKVL</sequence>
<protein>
    <submittedName>
        <fullName evidence="2">Dipicolinate synthase subunit DpsA</fullName>
    </submittedName>
</protein>
<name>A0A9D1PFL7_9FIRM</name>
<organism evidence="2 3">
    <name type="scientific">Candidatus Butyricicoccus avistercoris</name>
    <dbReference type="NCBI Taxonomy" id="2838518"/>
    <lineage>
        <taxon>Bacteria</taxon>
        <taxon>Bacillati</taxon>
        <taxon>Bacillota</taxon>
        <taxon>Clostridia</taxon>
        <taxon>Eubacteriales</taxon>
        <taxon>Butyricicoccaceae</taxon>
        <taxon>Butyricicoccus</taxon>
    </lineage>
</organism>
<feature type="domain" description="Dipicolinate synthase subunit A N-terminal" evidence="1">
    <location>
        <begin position="7"/>
        <end position="118"/>
    </location>
</feature>
<accession>A0A9D1PFL7</accession>
<evidence type="ECO:0000313" key="2">
    <source>
        <dbReference type="EMBL" id="HIV61233.1"/>
    </source>
</evidence>
<dbReference type="AlphaFoldDB" id="A0A9D1PFL7"/>
<dbReference type="NCBIfam" id="NF006162">
    <property type="entry name" value="PRK08306.1"/>
    <property type="match status" value="1"/>
</dbReference>
<evidence type="ECO:0000259" key="1">
    <source>
        <dbReference type="Pfam" id="PF16924"/>
    </source>
</evidence>
<gene>
    <name evidence="2" type="primary">dpsA</name>
    <name evidence="2" type="ORF">H9746_00020</name>
</gene>
<dbReference type="Proteomes" id="UP000886808">
    <property type="component" value="Unassembled WGS sequence"/>
</dbReference>
<comment type="caution">
    <text evidence="2">The sequence shown here is derived from an EMBL/GenBank/DDBJ whole genome shotgun (WGS) entry which is preliminary data.</text>
</comment>
<dbReference type="Pfam" id="PF16924">
    <property type="entry name" value="DpaA_N"/>
    <property type="match status" value="1"/>
</dbReference>
<dbReference type="Gene3D" id="3.40.50.720">
    <property type="entry name" value="NAD(P)-binding Rossmann-like Domain"/>
    <property type="match status" value="1"/>
</dbReference>
<reference evidence="2" key="1">
    <citation type="journal article" date="2021" name="PeerJ">
        <title>Extensive microbial diversity within the chicken gut microbiome revealed by metagenomics and culture.</title>
        <authorList>
            <person name="Gilroy R."/>
            <person name="Ravi A."/>
            <person name="Getino M."/>
            <person name="Pursley I."/>
            <person name="Horton D.L."/>
            <person name="Alikhan N.F."/>
            <person name="Baker D."/>
            <person name="Gharbi K."/>
            <person name="Hall N."/>
            <person name="Watson M."/>
            <person name="Adriaenssens E.M."/>
            <person name="Foster-Nyarko E."/>
            <person name="Jarju S."/>
            <person name="Secka A."/>
            <person name="Antonio M."/>
            <person name="Oren A."/>
            <person name="Chaudhuri R.R."/>
            <person name="La Ragione R."/>
            <person name="Hildebrand F."/>
            <person name="Pallen M.J."/>
        </authorList>
    </citation>
    <scope>NUCLEOTIDE SEQUENCE</scope>
    <source>
        <strain evidence="2">CHK193-4272</strain>
    </source>
</reference>
<proteinExistence type="predicted"/>
<reference evidence="2" key="2">
    <citation type="submission" date="2021-04" db="EMBL/GenBank/DDBJ databases">
        <authorList>
            <person name="Gilroy R."/>
        </authorList>
    </citation>
    <scope>NUCLEOTIDE SEQUENCE</scope>
    <source>
        <strain evidence="2">CHK193-4272</strain>
    </source>
</reference>
<dbReference type="InterPro" id="IPR031629">
    <property type="entry name" value="DpaA_N"/>
</dbReference>
<dbReference type="EMBL" id="DXIE01000001">
    <property type="protein sequence ID" value="HIV61233.1"/>
    <property type="molecule type" value="Genomic_DNA"/>
</dbReference>
<evidence type="ECO:0000313" key="3">
    <source>
        <dbReference type="Proteomes" id="UP000886808"/>
    </source>
</evidence>